<dbReference type="VEuPathDB" id="FungiDB:HGUI_03262"/>
<dbReference type="SMART" id="SM00382">
    <property type="entry name" value="AAA"/>
    <property type="match status" value="1"/>
</dbReference>
<keyword evidence="12" id="KW-1185">Reference proteome</keyword>
<sequence length="574" mass="65042">MSLFLEAFKEEGNYLEDSDLAVELNTNSSDEEYLDYDNHKDKKIKLEHNEPSNMNAFKDYQIKDNIISYDSLSKEQSVVFDLIVNKGKSVFFTGPAGSGKTTLLKTIIHALKKKHDAFEGYNSLRVGVTASTGLAAMNLKGKTFHSHLQIGLGTLKAEAIAGKLISNNGYIPAWNCLRVLIIDECSLINSKLFDKLNTIAKIVKKNSAPFGGIQLVLVGDFYQLPPIIESYDILAKIGIVTDKEDYDHFKKNRFAFCSASWKECIDFEIELKEVHRQKGDPKFIEYLNQIRIGNVTDEIDQEMNTLARELSPIEGVEPTYLFPTKFKANNYNLEQMKKIKSRTYRYKAALNGKLKGTKEFAKMIESCMYPEVLDLKVGCQVMLVKNIFADGVVNGTKGIVVGFKKVDCSNDEKSPNEPLTTENDTIIHHISHPIFDCDSKRHAEREQYYPIVKFLPDPSTPTLTTTITVREEEIELQDVKKGDVLFSMLQIPLIHSWAISIHKSQGQTYNFMKADLRSTFEFGQCYVALSRVTSRAGLQLLNWHRSLVKVNDLVNAFYMKLKDPSSISKQDITL</sequence>
<dbReference type="GO" id="GO:0043139">
    <property type="term" value="F:5'-3' DNA helicase activity"/>
    <property type="evidence" value="ECO:0007669"/>
    <property type="project" value="UniProtKB-EC"/>
</dbReference>
<reference evidence="12" key="1">
    <citation type="submission" date="2016-11" db="EMBL/GenBank/DDBJ databases">
        <authorList>
            <person name="Guldener U."/>
        </authorList>
    </citation>
    <scope>NUCLEOTIDE SEQUENCE [LARGE SCALE GENOMIC DNA]</scope>
</reference>
<dbReference type="InterPro" id="IPR003593">
    <property type="entry name" value="AAA+_ATPase"/>
</dbReference>
<evidence type="ECO:0000256" key="5">
    <source>
        <dbReference type="ARBA" id="ARBA00022840"/>
    </source>
</evidence>
<dbReference type="OrthoDB" id="432234at2759"/>
<dbReference type="InterPro" id="IPR049163">
    <property type="entry name" value="Pif1-like_2B_dom"/>
</dbReference>
<organism evidence="11 12">
    <name type="scientific">Hanseniaspora guilliermondii</name>
    <dbReference type="NCBI Taxonomy" id="56406"/>
    <lineage>
        <taxon>Eukaryota</taxon>
        <taxon>Fungi</taxon>
        <taxon>Dikarya</taxon>
        <taxon>Ascomycota</taxon>
        <taxon>Saccharomycotina</taxon>
        <taxon>Saccharomycetes</taxon>
        <taxon>Saccharomycodales</taxon>
        <taxon>Saccharomycodaceae</taxon>
        <taxon>Hanseniaspora</taxon>
    </lineage>
</organism>
<dbReference type="GO" id="GO:0005524">
    <property type="term" value="F:ATP binding"/>
    <property type="evidence" value="ECO:0007669"/>
    <property type="project" value="UniProtKB-KW"/>
</dbReference>
<evidence type="ECO:0000256" key="8">
    <source>
        <dbReference type="ARBA" id="ARBA00023235"/>
    </source>
</evidence>
<dbReference type="CDD" id="cd18037">
    <property type="entry name" value="DEXSc_Pif1_like"/>
    <property type="match status" value="1"/>
</dbReference>
<dbReference type="PANTHER" id="PTHR47642:SF5">
    <property type="entry name" value="ATP-DEPENDENT DNA HELICASE"/>
    <property type="match status" value="1"/>
</dbReference>
<dbReference type="GO" id="GO:0006281">
    <property type="term" value="P:DNA repair"/>
    <property type="evidence" value="ECO:0007669"/>
    <property type="project" value="UniProtKB-KW"/>
</dbReference>
<evidence type="ECO:0000313" key="12">
    <source>
        <dbReference type="Proteomes" id="UP000183365"/>
    </source>
</evidence>
<comment type="cofactor">
    <cofactor evidence="9">
        <name>Mg(2+)</name>
        <dbReference type="ChEBI" id="CHEBI:18420"/>
    </cofactor>
</comment>
<dbReference type="InterPro" id="IPR010285">
    <property type="entry name" value="DNA_helicase_pif1-like_DEAD"/>
</dbReference>
<comment type="catalytic activity">
    <reaction evidence="9">
        <text>ATP + H2O = ADP + phosphate + H(+)</text>
        <dbReference type="Rhea" id="RHEA:13065"/>
        <dbReference type="ChEBI" id="CHEBI:15377"/>
        <dbReference type="ChEBI" id="CHEBI:15378"/>
        <dbReference type="ChEBI" id="CHEBI:30616"/>
        <dbReference type="ChEBI" id="CHEBI:43474"/>
        <dbReference type="ChEBI" id="CHEBI:456216"/>
        <dbReference type="EC" id="5.6.2.3"/>
    </reaction>
</comment>
<proteinExistence type="inferred from homology"/>
<comment type="similarity">
    <text evidence="9">Belongs to the helicase family.</text>
</comment>
<evidence type="ECO:0000256" key="1">
    <source>
        <dbReference type="ARBA" id="ARBA00022741"/>
    </source>
</evidence>
<protein>
    <recommendedName>
        <fullName evidence="9">ATP-dependent DNA helicase</fullName>
        <ecNumber evidence="9">5.6.2.3</ecNumber>
    </recommendedName>
</protein>
<evidence type="ECO:0000256" key="9">
    <source>
        <dbReference type="RuleBase" id="RU363044"/>
    </source>
</evidence>
<evidence type="ECO:0000256" key="3">
    <source>
        <dbReference type="ARBA" id="ARBA00022801"/>
    </source>
</evidence>
<dbReference type="Pfam" id="PF21530">
    <property type="entry name" value="Pif1_2B_dom"/>
    <property type="match status" value="1"/>
</dbReference>
<dbReference type="AlphaFoldDB" id="A0A1L0FNC2"/>
<dbReference type="GO" id="GO:0006310">
    <property type="term" value="P:DNA recombination"/>
    <property type="evidence" value="ECO:0007669"/>
    <property type="project" value="UniProtKB-KW"/>
</dbReference>
<dbReference type="PANTHER" id="PTHR47642">
    <property type="entry name" value="ATP-DEPENDENT DNA HELICASE"/>
    <property type="match status" value="1"/>
</dbReference>
<keyword evidence="7 9" id="KW-0234">DNA repair</keyword>
<keyword evidence="3 9" id="KW-0378">Hydrolase</keyword>
<dbReference type="Proteomes" id="UP000183365">
    <property type="component" value="Unassembled WGS sequence"/>
</dbReference>
<keyword evidence="6" id="KW-0238">DNA-binding</keyword>
<evidence type="ECO:0000313" key="11">
    <source>
        <dbReference type="EMBL" id="SGZ41062.1"/>
    </source>
</evidence>
<evidence type="ECO:0000256" key="6">
    <source>
        <dbReference type="ARBA" id="ARBA00023125"/>
    </source>
</evidence>
<evidence type="ECO:0000256" key="4">
    <source>
        <dbReference type="ARBA" id="ARBA00022806"/>
    </source>
</evidence>
<dbReference type="SUPFAM" id="SSF52540">
    <property type="entry name" value="P-loop containing nucleoside triphosphate hydrolases"/>
    <property type="match status" value="2"/>
</dbReference>
<dbReference type="Pfam" id="PF05970">
    <property type="entry name" value="PIF1"/>
    <property type="match status" value="1"/>
</dbReference>
<gene>
    <name evidence="11" type="ORF">HGUI_03262</name>
</gene>
<dbReference type="Gene3D" id="3.40.50.300">
    <property type="entry name" value="P-loop containing nucleotide triphosphate hydrolases"/>
    <property type="match status" value="1"/>
</dbReference>
<dbReference type="InterPro" id="IPR027417">
    <property type="entry name" value="P-loop_NTPase"/>
</dbReference>
<evidence type="ECO:0000256" key="7">
    <source>
        <dbReference type="ARBA" id="ARBA00023204"/>
    </source>
</evidence>
<keyword evidence="4 9" id="KW-0347">Helicase</keyword>
<dbReference type="CDD" id="cd18809">
    <property type="entry name" value="SF1_C_RecD"/>
    <property type="match status" value="1"/>
</dbReference>
<dbReference type="GO" id="GO:0000723">
    <property type="term" value="P:telomere maintenance"/>
    <property type="evidence" value="ECO:0007669"/>
    <property type="project" value="InterPro"/>
</dbReference>
<keyword evidence="1 9" id="KW-0547">Nucleotide-binding</keyword>
<dbReference type="EC" id="5.6.2.3" evidence="9"/>
<keyword evidence="5 9" id="KW-0067">ATP-binding</keyword>
<name>A0A1L0FNC2_9ASCO</name>
<dbReference type="GO" id="GO:0016887">
    <property type="term" value="F:ATP hydrolysis activity"/>
    <property type="evidence" value="ECO:0007669"/>
    <property type="project" value="RHEA"/>
</dbReference>
<evidence type="ECO:0000256" key="2">
    <source>
        <dbReference type="ARBA" id="ARBA00022763"/>
    </source>
</evidence>
<dbReference type="InterPro" id="IPR051055">
    <property type="entry name" value="PIF1_helicase"/>
</dbReference>
<feature type="domain" description="AAA+ ATPase" evidence="10">
    <location>
        <begin position="86"/>
        <end position="244"/>
    </location>
</feature>
<keyword evidence="2 9" id="KW-0227">DNA damage</keyword>
<accession>A0A1L0FNC2</accession>
<keyword evidence="9" id="KW-0233">DNA recombination</keyword>
<dbReference type="EMBL" id="FQNF01000076">
    <property type="protein sequence ID" value="SGZ41062.1"/>
    <property type="molecule type" value="Genomic_DNA"/>
</dbReference>
<keyword evidence="8" id="KW-0413">Isomerase</keyword>
<evidence type="ECO:0000259" key="10">
    <source>
        <dbReference type="SMART" id="SM00382"/>
    </source>
</evidence>